<dbReference type="OrthoDB" id="300709at2759"/>
<dbReference type="HAMAP" id="MF_00648">
    <property type="entry name" value="Non_canon_purine_NTPase_YjjX"/>
    <property type="match status" value="1"/>
</dbReference>
<dbReference type="RefSeq" id="XP_008874483.1">
    <property type="nucleotide sequence ID" value="XM_008876261.1"/>
</dbReference>
<dbReference type="GO" id="GO:0009117">
    <property type="term" value="P:nucleotide metabolic process"/>
    <property type="evidence" value="ECO:0007669"/>
    <property type="project" value="UniProtKB-KW"/>
</dbReference>
<organism evidence="14">
    <name type="scientific">Aphanomyces invadans</name>
    <dbReference type="NCBI Taxonomy" id="157072"/>
    <lineage>
        <taxon>Eukaryota</taxon>
        <taxon>Sar</taxon>
        <taxon>Stramenopiles</taxon>
        <taxon>Oomycota</taxon>
        <taxon>Saprolegniomycetes</taxon>
        <taxon>Saprolegniales</taxon>
        <taxon>Verrucalvaceae</taxon>
        <taxon>Aphanomyces</taxon>
    </lineage>
</organism>
<dbReference type="AlphaFoldDB" id="A0A024TSU8"/>
<protein>
    <recommendedName>
        <fullName evidence="9">inosine/xanthosine triphosphatase</fullName>
        <ecNumber evidence="9">3.6.1.73</ecNumber>
    </recommendedName>
</protein>
<evidence type="ECO:0000256" key="1">
    <source>
        <dbReference type="ARBA" id="ARBA00001936"/>
    </source>
</evidence>
<evidence type="ECO:0000256" key="7">
    <source>
        <dbReference type="ARBA" id="ARBA00023080"/>
    </source>
</evidence>
<dbReference type="GeneID" id="20087073"/>
<evidence type="ECO:0000256" key="3">
    <source>
        <dbReference type="ARBA" id="ARBA00022723"/>
    </source>
</evidence>
<comment type="catalytic activity">
    <reaction evidence="11">
        <text>XTP + H2O = XDP + phosphate + H(+)</text>
        <dbReference type="Rhea" id="RHEA:28406"/>
        <dbReference type="ChEBI" id="CHEBI:15377"/>
        <dbReference type="ChEBI" id="CHEBI:15378"/>
        <dbReference type="ChEBI" id="CHEBI:43474"/>
        <dbReference type="ChEBI" id="CHEBI:59884"/>
        <dbReference type="ChEBI" id="CHEBI:61314"/>
        <dbReference type="EC" id="3.6.1.73"/>
    </reaction>
</comment>
<keyword evidence="8" id="KW-0464">Manganese</keyword>
<evidence type="ECO:0000256" key="5">
    <source>
        <dbReference type="ARBA" id="ARBA00022801"/>
    </source>
</evidence>
<dbReference type="PANTHER" id="PTHR34699">
    <property type="match status" value="1"/>
</dbReference>
<dbReference type="NCBIfam" id="TIGR00258">
    <property type="entry name" value="inosine/xanthosine triphosphatase"/>
    <property type="match status" value="1"/>
</dbReference>
<proteinExistence type="inferred from homology"/>
<dbReference type="STRING" id="157072.A0A024TSU8"/>
<dbReference type="Gene3D" id="3.90.950.10">
    <property type="match status" value="1"/>
</dbReference>
<keyword evidence="7" id="KW-0546">Nucleotide metabolism</keyword>
<keyword evidence="6" id="KW-0460">Magnesium</keyword>
<dbReference type="NCBIfam" id="NF003459">
    <property type="entry name" value="PRK05074.1"/>
    <property type="match status" value="1"/>
</dbReference>
<dbReference type="InterPro" id="IPR026533">
    <property type="entry name" value="NTPase/PRRC1"/>
</dbReference>
<dbReference type="InterPro" id="IPR029001">
    <property type="entry name" value="ITPase-like_fam"/>
</dbReference>
<dbReference type="GO" id="GO:0103023">
    <property type="term" value="F:ITPase activity"/>
    <property type="evidence" value="ECO:0007669"/>
    <property type="project" value="UniProtKB-EC"/>
</dbReference>
<evidence type="ECO:0000256" key="2">
    <source>
        <dbReference type="ARBA" id="ARBA00001946"/>
    </source>
</evidence>
<evidence type="ECO:0000256" key="10">
    <source>
        <dbReference type="ARBA" id="ARBA00048174"/>
    </source>
</evidence>
<dbReference type="GO" id="GO:0046872">
    <property type="term" value="F:metal ion binding"/>
    <property type="evidence" value="ECO:0007669"/>
    <property type="project" value="UniProtKB-KW"/>
</dbReference>
<dbReference type="EMBL" id="KI913975">
    <property type="protein sequence ID" value="ETV96706.1"/>
    <property type="molecule type" value="Genomic_DNA"/>
</dbReference>
<evidence type="ECO:0000256" key="4">
    <source>
        <dbReference type="ARBA" id="ARBA00022741"/>
    </source>
</evidence>
<dbReference type="FunFam" id="3.90.950.10:FF:000002">
    <property type="entry name" value="Inosine/xanthosine triphosphatase"/>
    <property type="match status" value="1"/>
</dbReference>
<dbReference type="InterPro" id="IPR050299">
    <property type="entry name" value="YjjX_NTPase"/>
</dbReference>
<dbReference type="SUPFAM" id="SSF52972">
    <property type="entry name" value="ITPase-like"/>
    <property type="match status" value="1"/>
</dbReference>
<keyword evidence="4" id="KW-0547">Nucleotide-binding</keyword>
<evidence type="ECO:0000256" key="9">
    <source>
        <dbReference type="ARBA" id="ARBA00038901"/>
    </source>
</evidence>
<comment type="cofactor">
    <cofactor evidence="1">
        <name>Mn(2+)</name>
        <dbReference type="ChEBI" id="CHEBI:29035"/>
    </cofactor>
</comment>
<evidence type="ECO:0000256" key="11">
    <source>
        <dbReference type="ARBA" id="ARBA00048781"/>
    </source>
</evidence>
<dbReference type="eggNOG" id="ENOG502S3KM">
    <property type="taxonomic scope" value="Eukaryota"/>
</dbReference>
<dbReference type="InterPro" id="IPR002786">
    <property type="entry name" value="Non_canon_purine_NTPase"/>
</dbReference>
<keyword evidence="5" id="KW-0378">Hydrolase</keyword>
<dbReference type="EC" id="3.6.1.73" evidence="9"/>
<accession>A0A024TSU8</accession>
<feature type="chain" id="PRO_5001537687" description="inosine/xanthosine triphosphatase" evidence="12">
    <location>
        <begin position="22"/>
        <end position="232"/>
    </location>
</feature>
<sequence length="232" mass="24699">MSCLAQHLTLCLLGDSPSVAALHLLVASALANNSMAAARGTSHHVVVASKNPVKVGAARDGFEKSYPGHKFAVTGVNVPSGVSTQPMTSRETLVGATNRLHAARERVPDADFWVGIEGGVEQTIVGDGHDPHVMEVFAWIVVEAADGTQGMSRTGSFYLPEGVVKLVVGGLELGHADDQEFGRTNSKHQTGTVGLLTDDRITRQSYYEHAVLLALIPLKNSQFRFALPTVHL</sequence>
<keyword evidence="3" id="KW-0479">Metal-binding</keyword>
<evidence type="ECO:0000256" key="6">
    <source>
        <dbReference type="ARBA" id="ARBA00022842"/>
    </source>
</evidence>
<feature type="domain" description="Non-canonical purine NTP phosphatase/PRRC1" evidence="13">
    <location>
        <begin position="48"/>
        <end position="218"/>
    </location>
</feature>
<dbReference type="GO" id="GO:0000166">
    <property type="term" value="F:nucleotide binding"/>
    <property type="evidence" value="ECO:0007669"/>
    <property type="project" value="UniProtKB-KW"/>
</dbReference>
<evidence type="ECO:0000313" key="14">
    <source>
        <dbReference type="EMBL" id="ETV96706.1"/>
    </source>
</evidence>
<dbReference type="PANTHER" id="PTHR34699:SF2">
    <property type="entry name" value="NON-CANONICAL PURINE NTP PHOSPHATASE_PRRC1 DOMAIN-CONTAINING PROTEIN"/>
    <property type="match status" value="1"/>
</dbReference>
<gene>
    <name evidence="14" type="ORF">H310_10023</name>
</gene>
<comment type="catalytic activity">
    <reaction evidence="10">
        <text>ITP + H2O = IDP + phosphate + H(+)</text>
        <dbReference type="Rhea" id="RHEA:28330"/>
        <dbReference type="ChEBI" id="CHEBI:15377"/>
        <dbReference type="ChEBI" id="CHEBI:15378"/>
        <dbReference type="ChEBI" id="CHEBI:43474"/>
        <dbReference type="ChEBI" id="CHEBI:58280"/>
        <dbReference type="ChEBI" id="CHEBI:61402"/>
        <dbReference type="EC" id="3.6.1.73"/>
    </reaction>
</comment>
<evidence type="ECO:0000256" key="8">
    <source>
        <dbReference type="ARBA" id="ARBA00023211"/>
    </source>
</evidence>
<comment type="cofactor">
    <cofactor evidence="2">
        <name>Mg(2+)</name>
        <dbReference type="ChEBI" id="CHEBI:18420"/>
    </cofactor>
</comment>
<dbReference type="VEuPathDB" id="FungiDB:H310_10023"/>
<dbReference type="Pfam" id="PF01931">
    <property type="entry name" value="NTPase_I-T"/>
    <property type="match status" value="1"/>
</dbReference>
<reference evidence="14" key="1">
    <citation type="submission" date="2013-12" db="EMBL/GenBank/DDBJ databases">
        <title>The Genome Sequence of Aphanomyces invadans NJM9701.</title>
        <authorList>
            <consortium name="The Broad Institute Genomics Platform"/>
            <person name="Russ C."/>
            <person name="Tyler B."/>
            <person name="van West P."/>
            <person name="Dieguez-Uribeondo J."/>
            <person name="Young S.K."/>
            <person name="Zeng Q."/>
            <person name="Gargeya S."/>
            <person name="Fitzgerald M."/>
            <person name="Abouelleil A."/>
            <person name="Alvarado L."/>
            <person name="Chapman S.B."/>
            <person name="Gainer-Dewar J."/>
            <person name="Goldberg J."/>
            <person name="Griggs A."/>
            <person name="Gujja S."/>
            <person name="Hansen M."/>
            <person name="Howarth C."/>
            <person name="Imamovic A."/>
            <person name="Ireland A."/>
            <person name="Larimer J."/>
            <person name="McCowan C."/>
            <person name="Murphy C."/>
            <person name="Pearson M."/>
            <person name="Poon T.W."/>
            <person name="Priest M."/>
            <person name="Roberts A."/>
            <person name="Saif S."/>
            <person name="Shea T."/>
            <person name="Sykes S."/>
            <person name="Wortman J."/>
            <person name="Nusbaum C."/>
            <person name="Birren B."/>
        </authorList>
    </citation>
    <scope>NUCLEOTIDE SEQUENCE [LARGE SCALE GENOMIC DNA]</scope>
    <source>
        <strain evidence="14">NJM9701</strain>
    </source>
</reference>
<evidence type="ECO:0000259" key="13">
    <source>
        <dbReference type="Pfam" id="PF01931"/>
    </source>
</evidence>
<feature type="signal peptide" evidence="12">
    <location>
        <begin position="1"/>
        <end position="21"/>
    </location>
</feature>
<keyword evidence="12" id="KW-0732">Signal</keyword>
<name>A0A024TSU8_9STRA</name>
<dbReference type="GO" id="GO:0006772">
    <property type="term" value="P:thiamine metabolic process"/>
    <property type="evidence" value="ECO:0007669"/>
    <property type="project" value="TreeGrafter"/>
</dbReference>
<evidence type="ECO:0000256" key="12">
    <source>
        <dbReference type="SAM" id="SignalP"/>
    </source>
</evidence>